<evidence type="ECO:0000313" key="2">
    <source>
        <dbReference type="EMBL" id="GFH47652.1"/>
    </source>
</evidence>
<dbReference type="EMBL" id="BLLK01000023">
    <property type="protein sequence ID" value="GFH47652.1"/>
    <property type="molecule type" value="Genomic_DNA"/>
</dbReference>
<feature type="chain" id="PRO_5042054634" evidence="1">
    <location>
        <begin position="25"/>
        <end position="299"/>
    </location>
</feature>
<reference evidence="2 3" key="1">
    <citation type="journal article" date="2021" name="Sci. Rep.">
        <title>The genome of the diatom Chaetoceros tenuissimus carries an ancient integrated fragment of an extant virus.</title>
        <authorList>
            <person name="Hongo Y."/>
            <person name="Kimura K."/>
            <person name="Takaki Y."/>
            <person name="Yoshida Y."/>
            <person name="Baba S."/>
            <person name="Kobayashi G."/>
            <person name="Nagasaki K."/>
            <person name="Hano T."/>
            <person name="Tomaru Y."/>
        </authorList>
    </citation>
    <scope>NUCLEOTIDE SEQUENCE [LARGE SCALE GENOMIC DNA]</scope>
    <source>
        <strain evidence="2 3">NIES-3715</strain>
    </source>
</reference>
<keyword evidence="3" id="KW-1185">Reference proteome</keyword>
<keyword evidence="1" id="KW-0732">Signal</keyword>
<evidence type="ECO:0000313" key="3">
    <source>
        <dbReference type="Proteomes" id="UP001054902"/>
    </source>
</evidence>
<dbReference type="Proteomes" id="UP001054902">
    <property type="component" value="Unassembled WGS sequence"/>
</dbReference>
<dbReference type="AlphaFoldDB" id="A0AAD3CKA7"/>
<name>A0AAD3CKA7_9STRA</name>
<feature type="signal peptide" evidence="1">
    <location>
        <begin position="1"/>
        <end position="24"/>
    </location>
</feature>
<sequence>MNKLIKLLIIAVMVTSSFLHIVVSNMDKNQIVIPIDCNDNSQQVQPTAINSIYNNATIIVLSSLIPTHPSIYMIEKTITSIRNMIQGLSNPKIIISIDGLPPEKQINENFDRLQNYTHALRKRYHNDISIQILTQYKNLHINNCIRNALEYVDTKYVYIMQHDFEMVRIVNHTEIIDAMENDPDTLQIVRFDKGVGKGKLRNYHAVLKQRGCHDRWYKNGTKFVMGRWSDNNHLTTKDYYERVFRKIGSVSRPLEHFFLDTRRWPDLDCYFGNQWMYDWDPKNPFLHHLDGRNTEVIQS</sequence>
<dbReference type="SUPFAM" id="SSF53448">
    <property type="entry name" value="Nucleotide-diphospho-sugar transferases"/>
    <property type="match status" value="1"/>
</dbReference>
<dbReference type="InterPro" id="IPR029044">
    <property type="entry name" value="Nucleotide-diphossugar_trans"/>
</dbReference>
<evidence type="ECO:0000256" key="1">
    <source>
        <dbReference type="SAM" id="SignalP"/>
    </source>
</evidence>
<proteinExistence type="predicted"/>
<protein>
    <submittedName>
        <fullName evidence="2">Uncharacterized protein</fullName>
    </submittedName>
</protein>
<gene>
    <name evidence="2" type="ORF">CTEN210_04127</name>
</gene>
<organism evidence="2 3">
    <name type="scientific">Chaetoceros tenuissimus</name>
    <dbReference type="NCBI Taxonomy" id="426638"/>
    <lineage>
        <taxon>Eukaryota</taxon>
        <taxon>Sar</taxon>
        <taxon>Stramenopiles</taxon>
        <taxon>Ochrophyta</taxon>
        <taxon>Bacillariophyta</taxon>
        <taxon>Coscinodiscophyceae</taxon>
        <taxon>Chaetocerotophycidae</taxon>
        <taxon>Chaetocerotales</taxon>
        <taxon>Chaetocerotaceae</taxon>
        <taxon>Chaetoceros</taxon>
    </lineage>
</organism>
<comment type="caution">
    <text evidence="2">The sequence shown here is derived from an EMBL/GenBank/DDBJ whole genome shotgun (WGS) entry which is preliminary data.</text>
</comment>
<accession>A0AAD3CKA7</accession>